<organism evidence="1 2">
    <name type="scientific">Nitrosopumilus adriaticus</name>
    <dbReference type="NCBI Taxonomy" id="1580092"/>
    <lineage>
        <taxon>Archaea</taxon>
        <taxon>Nitrososphaerota</taxon>
        <taxon>Nitrososphaeria</taxon>
        <taxon>Nitrosopumilales</taxon>
        <taxon>Nitrosopumilaceae</taxon>
        <taxon>Nitrosopumilus</taxon>
    </lineage>
</organism>
<name>A0A0D5C4J9_9ARCH</name>
<accession>A0A0D5C4J9</accession>
<protein>
    <submittedName>
        <fullName evidence="1">Uncharacterized protein</fullName>
    </submittedName>
</protein>
<keyword evidence="2" id="KW-1185">Reference proteome</keyword>
<evidence type="ECO:0000313" key="1">
    <source>
        <dbReference type="EMBL" id="AJW71744.1"/>
    </source>
</evidence>
<sequence length="68" mass="7830">MIFEPIFRCKCKKSKTNRMILDGGTKGNYTIELCSTCYNNHNKKFLISEEIISKSNISLSQNQNQVIL</sequence>
<dbReference type="AlphaFoldDB" id="A0A0D5C4J9"/>
<dbReference type="EMBL" id="CP011070">
    <property type="protein sequence ID" value="AJW71744.1"/>
    <property type="molecule type" value="Genomic_DNA"/>
</dbReference>
<proteinExistence type="predicted"/>
<reference evidence="1 2" key="2">
    <citation type="journal article" date="2016" name="ISME J.">
        <title>Physiological and genomic characterization of two novel marine thaumarchaeal strains indicates niche differentiation.</title>
        <authorList>
            <person name="Bayer B."/>
            <person name="Vojvoda J."/>
            <person name="Offre P."/>
            <person name="Alves R.J."/>
            <person name="Elisabeth N.H."/>
            <person name="Garcia J.A."/>
            <person name="Volland J.M."/>
            <person name="Srivastava A."/>
            <person name="Schleper C."/>
            <person name="Herndl G.J."/>
        </authorList>
    </citation>
    <scope>NUCLEOTIDE SEQUENCE [LARGE SCALE GENOMIC DNA]</scope>
    <source>
        <strain evidence="1 2">NF5</strain>
    </source>
</reference>
<reference evidence="2" key="1">
    <citation type="submission" date="2015-03" db="EMBL/GenBank/DDBJ databases">
        <title>Characterization of two novel Thaumarchaeota isolated from the Northern Adriatic Sea.</title>
        <authorList>
            <person name="Bayer B."/>
            <person name="Vojvoda J."/>
            <person name="Offre P."/>
            <person name="Srivastava A."/>
            <person name="Elisabeth N."/>
            <person name="Garcia J.A.L."/>
            <person name="Schleper C."/>
            <person name="Herndl G.J."/>
        </authorList>
    </citation>
    <scope>NUCLEOTIDE SEQUENCE [LARGE SCALE GENOMIC DNA]</scope>
    <source>
        <strain evidence="2">NF5</strain>
    </source>
</reference>
<gene>
    <name evidence="1" type="ORF">NADRNF5_2070</name>
</gene>
<dbReference type="Proteomes" id="UP000032408">
    <property type="component" value="Chromosome"/>
</dbReference>
<dbReference type="STRING" id="1580092.NADRNF5_2070"/>
<evidence type="ECO:0000313" key="2">
    <source>
        <dbReference type="Proteomes" id="UP000032408"/>
    </source>
</evidence>
<dbReference type="KEGG" id="nin:NADRNF5_2070"/>
<dbReference type="HOGENOM" id="CLU_2783850_0_0_2"/>